<gene>
    <name evidence="1" type="ORF">DERYTH_LOCUS1193</name>
</gene>
<proteinExistence type="predicted"/>
<dbReference type="AlphaFoldDB" id="A0A9N8VYW5"/>
<evidence type="ECO:0000313" key="2">
    <source>
        <dbReference type="Proteomes" id="UP000789405"/>
    </source>
</evidence>
<accession>A0A9N8VYW5</accession>
<dbReference type="Proteomes" id="UP000789405">
    <property type="component" value="Unassembled WGS sequence"/>
</dbReference>
<sequence>MPLAKIINYHAPRIKQMSHKHQSLLKVFQYLVSTRPEEKAILVPNGVEYEEINFQDLDLIINKYVNYWNKQLENETLEKDSVIGYLS</sequence>
<organism evidence="1 2">
    <name type="scientific">Dentiscutata erythropus</name>
    <dbReference type="NCBI Taxonomy" id="1348616"/>
    <lineage>
        <taxon>Eukaryota</taxon>
        <taxon>Fungi</taxon>
        <taxon>Fungi incertae sedis</taxon>
        <taxon>Mucoromycota</taxon>
        <taxon>Glomeromycotina</taxon>
        <taxon>Glomeromycetes</taxon>
        <taxon>Diversisporales</taxon>
        <taxon>Gigasporaceae</taxon>
        <taxon>Dentiscutata</taxon>
    </lineage>
</organism>
<evidence type="ECO:0000313" key="1">
    <source>
        <dbReference type="EMBL" id="CAG8465147.1"/>
    </source>
</evidence>
<comment type="caution">
    <text evidence="1">The sequence shown here is derived from an EMBL/GenBank/DDBJ whole genome shotgun (WGS) entry which is preliminary data.</text>
</comment>
<dbReference type="EMBL" id="CAJVPY010000315">
    <property type="protein sequence ID" value="CAG8465147.1"/>
    <property type="molecule type" value="Genomic_DNA"/>
</dbReference>
<name>A0A9N8VYW5_9GLOM</name>
<protein>
    <submittedName>
        <fullName evidence="1">11686_t:CDS:1</fullName>
    </submittedName>
</protein>
<dbReference type="OrthoDB" id="10330250at2759"/>
<keyword evidence="2" id="KW-1185">Reference proteome</keyword>
<reference evidence="1" key="1">
    <citation type="submission" date="2021-06" db="EMBL/GenBank/DDBJ databases">
        <authorList>
            <person name="Kallberg Y."/>
            <person name="Tangrot J."/>
            <person name="Rosling A."/>
        </authorList>
    </citation>
    <scope>NUCLEOTIDE SEQUENCE</scope>
    <source>
        <strain evidence="1">MA453B</strain>
    </source>
</reference>